<sequence>MFPCSLPSVFKPPCKNFKVYFSWSSTQKYP</sequence>
<keyword evidence="2" id="KW-1185">Reference proteome</keyword>
<dbReference type="EMBL" id="JAQIZT010000003">
    <property type="protein sequence ID" value="KAJ7003884.1"/>
    <property type="molecule type" value="Genomic_DNA"/>
</dbReference>
<comment type="caution">
    <text evidence="1">The sequence shown here is derived from an EMBL/GenBank/DDBJ whole genome shotgun (WGS) entry which is preliminary data.</text>
</comment>
<proteinExistence type="predicted"/>
<name>A0AAD6R7X2_9ROSI</name>
<accession>A0AAD6R7X2</accession>
<gene>
    <name evidence="1" type="ORF">NC653_008931</name>
</gene>
<evidence type="ECO:0000313" key="2">
    <source>
        <dbReference type="Proteomes" id="UP001164929"/>
    </source>
</evidence>
<evidence type="ECO:0000313" key="1">
    <source>
        <dbReference type="EMBL" id="KAJ7003884.1"/>
    </source>
</evidence>
<dbReference type="Proteomes" id="UP001164929">
    <property type="component" value="Chromosome 3"/>
</dbReference>
<protein>
    <submittedName>
        <fullName evidence="1">Uncharacterized protein</fullName>
    </submittedName>
</protein>
<organism evidence="1 2">
    <name type="scientific">Populus alba x Populus x berolinensis</name>
    <dbReference type="NCBI Taxonomy" id="444605"/>
    <lineage>
        <taxon>Eukaryota</taxon>
        <taxon>Viridiplantae</taxon>
        <taxon>Streptophyta</taxon>
        <taxon>Embryophyta</taxon>
        <taxon>Tracheophyta</taxon>
        <taxon>Spermatophyta</taxon>
        <taxon>Magnoliopsida</taxon>
        <taxon>eudicotyledons</taxon>
        <taxon>Gunneridae</taxon>
        <taxon>Pentapetalae</taxon>
        <taxon>rosids</taxon>
        <taxon>fabids</taxon>
        <taxon>Malpighiales</taxon>
        <taxon>Salicaceae</taxon>
        <taxon>Saliceae</taxon>
        <taxon>Populus</taxon>
    </lineage>
</organism>
<reference evidence="1" key="1">
    <citation type="journal article" date="2023" name="Mol. Ecol. Resour.">
        <title>Chromosome-level genome assembly of a triploid poplar Populus alba 'Berolinensis'.</title>
        <authorList>
            <person name="Chen S."/>
            <person name="Yu Y."/>
            <person name="Wang X."/>
            <person name="Wang S."/>
            <person name="Zhang T."/>
            <person name="Zhou Y."/>
            <person name="He R."/>
            <person name="Meng N."/>
            <person name="Wang Y."/>
            <person name="Liu W."/>
            <person name="Liu Z."/>
            <person name="Liu J."/>
            <person name="Guo Q."/>
            <person name="Huang H."/>
            <person name="Sederoff R.R."/>
            <person name="Wang G."/>
            <person name="Qu G."/>
            <person name="Chen S."/>
        </authorList>
    </citation>
    <scope>NUCLEOTIDE SEQUENCE</scope>
    <source>
        <strain evidence="1">SC-2020</strain>
    </source>
</reference>
<dbReference type="AlphaFoldDB" id="A0AAD6R7X2"/>